<protein>
    <submittedName>
        <fullName evidence="1">Uncharacterized protein</fullName>
    </submittedName>
</protein>
<evidence type="ECO:0000313" key="1">
    <source>
        <dbReference type="EMBL" id="DAF93817.1"/>
    </source>
</evidence>
<proteinExistence type="predicted"/>
<organism evidence="1">
    <name type="scientific">Siphoviridae sp. ct0eR1</name>
    <dbReference type="NCBI Taxonomy" id="2825297"/>
    <lineage>
        <taxon>Viruses</taxon>
        <taxon>Duplodnaviria</taxon>
        <taxon>Heunggongvirae</taxon>
        <taxon>Uroviricota</taxon>
        <taxon>Caudoviricetes</taxon>
    </lineage>
</organism>
<reference evidence="1" key="1">
    <citation type="journal article" date="2021" name="Proc. Natl. Acad. Sci. U.S.A.">
        <title>A Catalog of Tens of Thousands of Viruses from Human Metagenomes Reveals Hidden Associations with Chronic Diseases.</title>
        <authorList>
            <person name="Tisza M.J."/>
            <person name="Buck C.B."/>
        </authorList>
    </citation>
    <scope>NUCLEOTIDE SEQUENCE</scope>
    <source>
        <strain evidence="1">Ct0eR1</strain>
    </source>
</reference>
<dbReference type="EMBL" id="BK016087">
    <property type="protein sequence ID" value="DAF93817.1"/>
    <property type="molecule type" value="Genomic_DNA"/>
</dbReference>
<name>A0A8S5UH41_9CAUD</name>
<sequence>MLIMIVRWLCDRERVRVDEWMVSVSRLCGVWNGGWCVLLLACAVRCVRPGPHSTSSVRGEYCVMSCTVPCRVCGAVRVSVCLCCSCDGVSFVCSPLVVVVGGAIVDGWAALWWWVA</sequence>
<accession>A0A8S5UH41</accession>